<dbReference type="SUPFAM" id="SSF53850">
    <property type="entry name" value="Periplasmic binding protein-like II"/>
    <property type="match status" value="1"/>
</dbReference>
<accession>A0ABV9LTL7</accession>
<protein>
    <submittedName>
        <fullName evidence="2">LysR family transcriptional regulator substrate-binding protein</fullName>
    </submittedName>
</protein>
<dbReference type="PANTHER" id="PTHR30419">
    <property type="entry name" value="HTH-TYPE TRANSCRIPTIONAL REGULATOR YBHD"/>
    <property type="match status" value="1"/>
</dbReference>
<proteinExistence type="predicted"/>
<sequence length="155" mass="17802">MQCEQINKPEADIELIVNSNGELLEGLREGTLDIVVTSTQANADLYRADELYYETYKVVISSEHALSSKESVPLTALANTPMLDRPNCEMRDTLYQICSDSGYELYAAYRSNRVNLPYYSIVSFSCTFENPVFFDYIHDFNRKKPALFGFFYKLL</sequence>
<dbReference type="PANTHER" id="PTHR30419:SF29">
    <property type="entry name" value="LYSR-FAMILY TRANSCRIPTIONAL REGULATOR"/>
    <property type="match status" value="1"/>
</dbReference>
<gene>
    <name evidence="2" type="ORF">ACFO4O_02420</name>
</gene>
<keyword evidence="3" id="KW-1185">Reference proteome</keyword>
<organism evidence="2 3">
    <name type="scientific">Glaciecola siphonariae</name>
    <dbReference type="NCBI Taxonomy" id="521012"/>
    <lineage>
        <taxon>Bacteria</taxon>
        <taxon>Pseudomonadati</taxon>
        <taxon>Pseudomonadota</taxon>
        <taxon>Gammaproteobacteria</taxon>
        <taxon>Alteromonadales</taxon>
        <taxon>Alteromonadaceae</taxon>
        <taxon>Glaciecola</taxon>
    </lineage>
</organism>
<feature type="domain" description="LysR substrate-binding" evidence="1">
    <location>
        <begin position="9"/>
        <end position="114"/>
    </location>
</feature>
<dbReference type="Pfam" id="PF03466">
    <property type="entry name" value="LysR_substrate"/>
    <property type="match status" value="1"/>
</dbReference>
<dbReference type="Proteomes" id="UP001595897">
    <property type="component" value="Unassembled WGS sequence"/>
</dbReference>
<evidence type="ECO:0000259" key="1">
    <source>
        <dbReference type="Pfam" id="PF03466"/>
    </source>
</evidence>
<dbReference type="EMBL" id="JBHSGU010000002">
    <property type="protein sequence ID" value="MFC4699008.1"/>
    <property type="molecule type" value="Genomic_DNA"/>
</dbReference>
<name>A0ABV9LTL7_9ALTE</name>
<dbReference type="Gene3D" id="3.40.190.10">
    <property type="entry name" value="Periplasmic binding protein-like II"/>
    <property type="match status" value="2"/>
</dbReference>
<dbReference type="CDD" id="cd05466">
    <property type="entry name" value="PBP2_LTTR_substrate"/>
    <property type="match status" value="1"/>
</dbReference>
<comment type="caution">
    <text evidence="2">The sequence shown here is derived from an EMBL/GenBank/DDBJ whole genome shotgun (WGS) entry which is preliminary data.</text>
</comment>
<dbReference type="InterPro" id="IPR005119">
    <property type="entry name" value="LysR_subst-bd"/>
</dbReference>
<evidence type="ECO:0000313" key="2">
    <source>
        <dbReference type="EMBL" id="MFC4699008.1"/>
    </source>
</evidence>
<dbReference type="RefSeq" id="WP_382405713.1">
    <property type="nucleotide sequence ID" value="NZ_JBHSGU010000002.1"/>
</dbReference>
<evidence type="ECO:0000313" key="3">
    <source>
        <dbReference type="Proteomes" id="UP001595897"/>
    </source>
</evidence>
<dbReference type="InterPro" id="IPR050950">
    <property type="entry name" value="HTH-type_LysR_regulators"/>
</dbReference>
<reference evidence="3" key="1">
    <citation type="journal article" date="2019" name="Int. J. Syst. Evol. Microbiol.">
        <title>The Global Catalogue of Microorganisms (GCM) 10K type strain sequencing project: providing services to taxonomists for standard genome sequencing and annotation.</title>
        <authorList>
            <consortium name="The Broad Institute Genomics Platform"/>
            <consortium name="The Broad Institute Genome Sequencing Center for Infectious Disease"/>
            <person name="Wu L."/>
            <person name="Ma J."/>
        </authorList>
    </citation>
    <scope>NUCLEOTIDE SEQUENCE [LARGE SCALE GENOMIC DNA]</scope>
    <source>
        <strain evidence="3">KACC 12507</strain>
    </source>
</reference>